<feature type="compositionally biased region" description="Basic and acidic residues" evidence="1">
    <location>
        <begin position="42"/>
        <end position="51"/>
    </location>
</feature>
<organism evidence="2 3">
    <name type="scientific">Dissostichus eleginoides</name>
    <name type="common">Patagonian toothfish</name>
    <name type="synonym">Dissostichus amissus</name>
    <dbReference type="NCBI Taxonomy" id="100907"/>
    <lineage>
        <taxon>Eukaryota</taxon>
        <taxon>Metazoa</taxon>
        <taxon>Chordata</taxon>
        <taxon>Craniata</taxon>
        <taxon>Vertebrata</taxon>
        <taxon>Euteleostomi</taxon>
        <taxon>Actinopterygii</taxon>
        <taxon>Neopterygii</taxon>
        <taxon>Teleostei</taxon>
        <taxon>Neoteleostei</taxon>
        <taxon>Acanthomorphata</taxon>
        <taxon>Eupercaria</taxon>
        <taxon>Perciformes</taxon>
        <taxon>Notothenioidei</taxon>
        <taxon>Nototheniidae</taxon>
        <taxon>Dissostichus</taxon>
    </lineage>
</organism>
<feature type="compositionally biased region" description="Basic and acidic residues" evidence="1">
    <location>
        <begin position="66"/>
        <end position="87"/>
    </location>
</feature>
<evidence type="ECO:0000313" key="2">
    <source>
        <dbReference type="EMBL" id="KAK1881719.1"/>
    </source>
</evidence>
<dbReference type="EMBL" id="JASDAP010000024">
    <property type="protein sequence ID" value="KAK1881719.1"/>
    <property type="molecule type" value="Genomic_DNA"/>
</dbReference>
<keyword evidence="3" id="KW-1185">Reference proteome</keyword>
<gene>
    <name evidence="2" type="ORF">KUDE01_024884</name>
</gene>
<accession>A0AAD9EXE9</accession>
<evidence type="ECO:0000256" key="1">
    <source>
        <dbReference type="SAM" id="MobiDB-lite"/>
    </source>
</evidence>
<sequence length="146" mass="16217">MKRARRPRCDRGLLEGVSEGRGAAAAQDPRLQHQGAQQEASGEQRAREDTHAQTQQRLPSFTRGHPSREHREEAVQDRDSDPGEELHQSLTTIVVDMSGAGLPEGGVSSEANAAKLLQCYQKHLEDEGEDDLTQYLTQMHSFSQRS</sequence>
<reference evidence="2" key="1">
    <citation type="submission" date="2023-04" db="EMBL/GenBank/DDBJ databases">
        <title>Chromosome-level genome of Chaenocephalus aceratus.</title>
        <authorList>
            <person name="Park H."/>
        </authorList>
    </citation>
    <scope>NUCLEOTIDE SEQUENCE</scope>
    <source>
        <strain evidence="2">DE</strain>
        <tissue evidence="2">Muscle</tissue>
    </source>
</reference>
<feature type="region of interest" description="Disordered" evidence="1">
    <location>
        <begin position="1"/>
        <end position="90"/>
    </location>
</feature>
<dbReference type="AlphaFoldDB" id="A0AAD9EXE9"/>
<dbReference type="Proteomes" id="UP001228049">
    <property type="component" value="Unassembled WGS sequence"/>
</dbReference>
<name>A0AAD9EXE9_DISEL</name>
<protein>
    <submittedName>
        <fullName evidence="2">(E)-beta-ocimene synthase chloroplastic</fullName>
    </submittedName>
</protein>
<evidence type="ECO:0000313" key="3">
    <source>
        <dbReference type="Proteomes" id="UP001228049"/>
    </source>
</evidence>
<proteinExistence type="predicted"/>
<comment type="caution">
    <text evidence="2">The sequence shown here is derived from an EMBL/GenBank/DDBJ whole genome shotgun (WGS) entry which is preliminary data.</text>
</comment>